<name>A0A0F9BZP8_9ZZZZ</name>
<accession>A0A0F9BZP8</accession>
<dbReference type="AlphaFoldDB" id="A0A0F9BZP8"/>
<reference evidence="1" key="1">
    <citation type="journal article" date="2015" name="Nature">
        <title>Complex archaea that bridge the gap between prokaryotes and eukaryotes.</title>
        <authorList>
            <person name="Spang A."/>
            <person name="Saw J.H."/>
            <person name="Jorgensen S.L."/>
            <person name="Zaremba-Niedzwiedzka K."/>
            <person name="Martijn J."/>
            <person name="Lind A.E."/>
            <person name="van Eijk R."/>
            <person name="Schleper C."/>
            <person name="Guy L."/>
            <person name="Ettema T.J."/>
        </authorList>
    </citation>
    <scope>NUCLEOTIDE SEQUENCE</scope>
</reference>
<gene>
    <name evidence="1" type="ORF">LCGC14_2465550</name>
</gene>
<protein>
    <submittedName>
        <fullName evidence="1">Uncharacterized protein</fullName>
    </submittedName>
</protein>
<dbReference type="EMBL" id="LAZR01038490">
    <property type="protein sequence ID" value="KKL19427.1"/>
    <property type="molecule type" value="Genomic_DNA"/>
</dbReference>
<dbReference type="Gene3D" id="3.30.2400.30">
    <property type="match status" value="1"/>
</dbReference>
<proteinExistence type="predicted"/>
<evidence type="ECO:0000313" key="1">
    <source>
        <dbReference type="EMBL" id="KKL19427.1"/>
    </source>
</evidence>
<feature type="non-terminal residue" evidence="1">
    <location>
        <position position="185"/>
    </location>
</feature>
<comment type="caution">
    <text evidence="1">The sequence shown here is derived from an EMBL/GenBank/DDBJ whole genome shotgun (WGS) entry which is preliminary data.</text>
</comment>
<organism evidence="1">
    <name type="scientific">marine sediment metagenome</name>
    <dbReference type="NCBI Taxonomy" id="412755"/>
    <lineage>
        <taxon>unclassified sequences</taxon>
        <taxon>metagenomes</taxon>
        <taxon>ecological metagenomes</taxon>
    </lineage>
</organism>
<sequence>MKTNVDLMSQGGQGQGAVANQVLANGRLDPGSLRPYIDENGRCYITVYKGSGDPSEPSNYQAVLVTNATLRRDEWKTLDEAILKISEQRLGGIQDLLDKGLTYNLGNAMGTTVFEWHDVSDALSADLTMDGVTRAVGDRPAFQHNYLPIPIIHVDYEINARVLASSRSLGNPLDTTTAERAARKV</sequence>